<dbReference type="PROSITE" id="PS50294">
    <property type="entry name" value="WD_REPEATS_REGION"/>
    <property type="match status" value="3"/>
</dbReference>
<sequence length="484" mass="50547">MIAVGDGRERFGSAFFVDGGSSCGEIQGSSKVINAVSIRHQRPFRAATASDDASIVFFTGVPYKNDKVIRTHTRFVQDVRYSPSGDHFVSVGSDGKMFLYDGKDGSTAAEIVASQGSVLAVSWSGDSKRLSTSSADGTVKIWDAETRQAVQTYTIGTDVASQQNGNVWANENSIVSLGLDGTLNVIDPRVDGKWNRIHGAPKAISSSVLANKPEPTFYTGSFDGSVRAFELPTGKCSAVEGSKGEGQVTGFAYDESVEDGKVWTTGWGAAGGLQAIKAGTYDASIASDSEIDGSKAIAASAGRVAVADVSGVTMFENGKKIHTISVKEGCSAVALNGSHLAYGGNDKKIHLASADGGSETIFDDSRGEIICLAFSQDAKYLAGGDSSGRIVLIDVAAKKTIVSSKWTAHTSRVNSLTFSPDGLRIVSGGLDESIYIWSVEKTLRNVPIKNAHAGGVNGVSWLDAATIISAGADACVRTWTVSGP</sequence>
<keyword evidence="2" id="KW-0677">Repeat</keyword>
<feature type="repeat" description="WD" evidence="3">
    <location>
        <begin position="69"/>
        <end position="110"/>
    </location>
</feature>
<dbReference type="PROSITE" id="PS00678">
    <property type="entry name" value="WD_REPEATS_1"/>
    <property type="match status" value="1"/>
</dbReference>
<dbReference type="SMART" id="SM00320">
    <property type="entry name" value="WD40"/>
    <property type="match status" value="8"/>
</dbReference>
<comment type="caution">
    <text evidence="4">The sequence shown here is derived from an EMBL/GenBank/DDBJ whole genome shotgun (WGS) entry which is preliminary data.</text>
</comment>
<dbReference type="AlphaFoldDB" id="A0A8K0JK16"/>
<dbReference type="EMBL" id="JABELV010000244">
    <property type="protein sequence ID" value="KAG7527686.1"/>
    <property type="molecule type" value="Genomic_DNA"/>
</dbReference>
<dbReference type="GO" id="GO:0051015">
    <property type="term" value="F:actin filament binding"/>
    <property type="evidence" value="ECO:0007669"/>
    <property type="project" value="TreeGrafter"/>
</dbReference>
<dbReference type="PRINTS" id="PR00320">
    <property type="entry name" value="GPROTEINBRPT"/>
</dbReference>
<dbReference type="Pfam" id="PF00400">
    <property type="entry name" value="WD40"/>
    <property type="match status" value="5"/>
</dbReference>
<evidence type="ECO:0000313" key="5">
    <source>
        <dbReference type="Proteomes" id="UP000812966"/>
    </source>
</evidence>
<dbReference type="GO" id="GO:0030042">
    <property type="term" value="P:actin filament depolymerization"/>
    <property type="evidence" value="ECO:0007669"/>
    <property type="project" value="TreeGrafter"/>
</dbReference>
<reference evidence="4" key="1">
    <citation type="submission" date="2020-04" db="EMBL/GenBank/DDBJ databases">
        <title>Analysis of mating type loci in Filobasidium floriforme.</title>
        <authorList>
            <person name="Nowrousian M."/>
        </authorList>
    </citation>
    <scope>NUCLEOTIDE SEQUENCE</scope>
    <source>
        <strain evidence="4">CBS 6242</strain>
    </source>
</reference>
<dbReference type="InterPro" id="IPR036322">
    <property type="entry name" value="WD40_repeat_dom_sf"/>
</dbReference>
<feature type="repeat" description="WD" evidence="3">
    <location>
        <begin position="406"/>
        <end position="440"/>
    </location>
</feature>
<proteinExistence type="predicted"/>
<protein>
    <submittedName>
        <fullName evidence="4">Uncharacterized protein</fullName>
    </submittedName>
</protein>
<dbReference type="SUPFAM" id="SSF50952">
    <property type="entry name" value="Soluble quinoprotein glucose dehydrogenase"/>
    <property type="match status" value="1"/>
</dbReference>
<dbReference type="InterPro" id="IPR015943">
    <property type="entry name" value="WD40/YVTN_repeat-like_dom_sf"/>
</dbReference>
<keyword evidence="5" id="KW-1185">Reference proteome</keyword>
<accession>A0A8K0JK16</accession>
<dbReference type="InterPro" id="IPR020472">
    <property type="entry name" value="WD40_PAC1"/>
</dbReference>
<dbReference type="PROSITE" id="PS50082">
    <property type="entry name" value="WD_REPEATS_2"/>
    <property type="match status" value="4"/>
</dbReference>
<evidence type="ECO:0000256" key="1">
    <source>
        <dbReference type="ARBA" id="ARBA00022574"/>
    </source>
</evidence>
<evidence type="ECO:0000313" key="4">
    <source>
        <dbReference type="EMBL" id="KAG7527686.1"/>
    </source>
</evidence>
<feature type="repeat" description="WD" evidence="3">
    <location>
        <begin position="111"/>
        <end position="152"/>
    </location>
</feature>
<dbReference type="PANTHER" id="PTHR19856:SF0">
    <property type="entry name" value="WD REPEAT-CONTAINING PROTEIN 1"/>
    <property type="match status" value="1"/>
</dbReference>
<keyword evidence="1 3" id="KW-0853">WD repeat</keyword>
<dbReference type="InterPro" id="IPR011041">
    <property type="entry name" value="Quinoprot_gluc/sorb_DH_b-prop"/>
</dbReference>
<dbReference type="Proteomes" id="UP000812966">
    <property type="component" value="Unassembled WGS sequence"/>
</dbReference>
<dbReference type="InterPro" id="IPR019775">
    <property type="entry name" value="WD40_repeat_CS"/>
</dbReference>
<dbReference type="InterPro" id="IPR001680">
    <property type="entry name" value="WD40_rpt"/>
</dbReference>
<evidence type="ECO:0000256" key="3">
    <source>
        <dbReference type="PROSITE-ProRule" id="PRU00221"/>
    </source>
</evidence>
<dbReference type="Gene3D" id="2.130.10.10">
    <property type="entry name" value="YVTN repeat-like/Quinoprotein amine dehydrogenase"/>
    <property type="match status" value="2"/>
</dbReference>
<dbReference type="SUPFAM" id="SSF50978">
    <property type="entry name" value="WD40 repeat-like"/>
    <property type="match status" value="1"/>
</dbReference>
<organism evidence="4 5">
    <name type="scientific">Filobasidium floriforme</name>
    <dbReference type="NCBI Taxonomy" id="5210"/>
    <lineage>
        <taxon>Eukaryota</taxon>
        <taxon>Fungi</taxon>
        <taxon>Dikarya</taxon>
        <taxon>Basidiomycota</taxon>
        <taxon>Agaricomycotina</taxon>
        <taxon>Tremellomycetes</taxon>
        <taxon>Filobasidiales</taxon>
        <taxon>Filobasidiaceae</taxon>
        <taxon>Filobasidium</taxon>
    </lineage>
</organism>
<dbReference type="GO" id="GO:0030864">
    <property type="term" value="C:cortical actin cytoskeleton"/>
    <property type="evidence" value="ECO:0007669"/>
    <property type="project" value="TreeGrafter"/>
</dbReference>
<evidence type="ECO:0000256" key="2">
    <source>
        <dbReference type="ARBA" id="ARBA00022737"/>
    </source>
</evidence>
<gene>
    <name evidence="4" type="ORF">FFLO_06688</name>
</gene>
<feature type="repeat" description="WD" evidence="3">
    <location>
        <begin position="449"/>
        <end position="484"/>
    </location>
</feature>
<dbReference type="PANTHER" id="PTHR19856">
    <property type="entry name" value="WD-REPEATCONTAINING PROTEIN WDR1"/>
    <property type="match status" value="1"/>
</dbReference>
<name>A0A8K0JK16_9TREE</name>